<dbReference type="Pfam" id="PF08878">
    <property type="entry name" value="HamA"/>
    <property type="match status" value="1"/>
</dbReference>
<evidence type="ECO:0000313" key="3">
    <source>
        <dbReference type="Proteomes" id="UP001480955"/>
    </source>
</evidence>
<accession>A0ABV1QU58</accession>
<keyword evidence="3" id="KW-1185">Reference proteome</keyword>
<dbReference type="EMBL" id="JBELQE010000124">
    <property type="protein sequence ID" value="MER2252938.1"/>
    <property type="molecule type" value="Genomic_DNA"/>
</dbReference>
<evidence type="ECO:0000259" key="1">
    <source>
        <dbReference type="Pfam" id="PF08878"/>
    </source>
</evidence>
<proteinExistence type="predicted"/>
<dbReference type="InterPro" id="IPR014976">
    <property type="entry name" value="AbpA_HamA_C"/>
</dbReference>
<reference evidence="2 3" key="1">
    <citation type="submission" date="2024-06" db="EMBL/GenBank/DDBJ databases">
        <authorList>
            <person name="Campbell A.G."/>
        </authorList>
    </citation>
    <scope>NUCLEOTIDE SEQUENCE [LARGE SCALE GENOMIC DNA]</scope>
    <source>
        <strain evidence="2 3">EM12</strain>
    </source>
</reference>
<dbReference type="Proteomes" id="UP001480955">
    <property type="component" value="Unassembled WGS sequence"/>
</dbReference>
<sequence length="275" mass="31233">MSKLSRFFASEIALKISGQNLTAVRTGFRTVLHDTYNGYKIEKHLSGSLPYHYRKLDSVIEDFEAQHNALELMVDLMATAPTVESFRNSHGSEILACCYLEEKLDIRRLYSKLSMTTSENTNAHKMDGLFVNVSSEPYEYIFVEAKSSILPTEKTKTKSHRSGLLQQMLTSLDGYEAEEPRMELVRIRENLDKNFQEAVRTKIKADLRPPGPKLKYLGISITNSSTINSEDDDFILSSPCKISFDYYGLVVTDVARITSSAYAIWDDIKELIKKS</sequence>
<protein>
    <submittedName>
        <fullName evidence="2">Hachiman antiphage defense system protein HamA</fullName>
    </submittedName>
</protein>
<name>A0ABV1QU58_9HYPH</name>
<evidence type="ECO:0000313" key="2">
    <source>
        <dbReference type="EMBL" id="MER2252938.1"/>
    </source>
</evidence>
<feature type="domain" description="Anti-bacteriophage protein A/HamA C-terminal" evidence="1">
    <location>
        <begin position="40"/>
        <end position="257"/>
    </location>
</feature>
<organism evidence="2 3">
    <name type="scientific">Methylorubrum podarium</name>
    <dbReference type="NCBI Taxonomy" id="200476"/>
    <lineage>
        <taxon>Bacteria</taxon>
        <taxon>Pseudomonadati</taxon>
        <taxon>Pseudomonadota</taxon>
        <taxon>Alphaproteobacteria</taxon>
        <taxon>Hyphomicrobiales</taxon>
        <taxon>Methylobacteriaceae</taxon>
        <taxon>Methylorubrum</taxon>
    </lineage>
</organism>
<dbReference type="RefSeq" id="WP_350397154.1">
    <property type="nucleotide sequence ID" value="NZ_JBELQE010000124.1"/>
</dbReference>
<gene>
    <name evidence="2" type="ORF">ABS772_23760</name>
</gene>
<comment type="caution">
    <text evidence="2">The sequence shown here is derived from an EMBL/GenBank/DDBJ whole genome shotgun (WGS) entry which is preliminary data.</text>
</comment>